<evidence type="ECO:0000259" key="12">
    <source>
        <dbReference type="Pfam" id="PF03727"/>
    </source>
</evidence>
<dbReference type="GO" id="GO:0005739">
    <property type="term" value="C:mitochondrion"/>
    <property type="evidence" value="ECO:0007669"/>
    <property type="project" value="TreeGrafter"/>
</dbReference>
<organism evidence="13 14">
    <name type="scientific">Gossypium anomalum</name>
    <dbReference type="NCBI Taxonomy" id="47600"/>
    <lineage>
        <taxon>Eukaryota</taxon>
        <taxon>Viridiplantae</taxon>
        <taxon>Streptophyta</taxon>
        <taxon>Embryophyta</taxon>
        <taxon>Tracheophyta</taxon>
        <taxon>Spermatophyta</taxon>
        <taxon>Magnoliopsida</taxon>
        <taxon>eudicotyledons</taxon>
        <taxon>Gunneridae</taxon>
        <taxon>Pentapetalae</taxon>
        <taxon>rosids</taxon>
        <taxon>malvids</taxon>
        <taxon>Malvales</taxon>
        <taxon>Malvaceae</taxon>
        <taxon>Malvoideae</taxon>
        <taxon>Gossypium</taxon>
    </lineage>
</organism>
<feature type="domain" description="Hexokinase C-terminal" evidence="12">
    <location>
        <begin position="270"/>
        <end position="509"/>
    </location>
</feature>
<evidence type="ECO:0000256" key="4">
    <source>
        <dbReference type="ARBA" id="ARBA00022679"/>
    </source>
</evidence>
<feature type="domain" description="Hexokinase N-terminal" evidence="11">
    <location>
        <begin position="41"/>
        <end position="204"/>
    </location>
</feature>
<comment type="caution">
    <text evidence="13">The sequence shown here is derived from an EMBL/GenBank/DDBJ whole genome shotgun (WGS) entry which is preliminary data.</text>
</comment>
<dbReference type="GO" id="GO:0005524">
    <property type="term" value="F:ATP binding"/>
    <property type="evidence" value="ECO:0007669"/>
    <property type="project" value="UniProtKB-UniRule"/>
</dbReference>
<evidence type="ECO:0000256" key="9">
    <source>
        <dbReference type="RuleBase" id="RU362007"/>
    </source>
</evidence>
<dbReference type="InterPro" id="IPR001312">
    <property type="entry name" value="Hexokinase"/>
</dbReference>
<dbReference type="PRINTS" id="PR00475">
    <property type="entry name" value="HEXOKINASE"/>
</dbReference>
<evidence type="ECO:0000256" key="3">
    <source>
        <dbReference type="ARBA" id="ARBA00009225"/>
    </source>
</evidence>
<keyword evidence="4 9" id="KW-0808">Transferase</keyword>
<feature type="signal peptide" evidence="10">
    <location>
        <begin position="1"/>
        <end position="21"/>
    </location>
</feature>
<dbReference type="FunFam" id="3.40.367.20:FF:000003">
    <property type="entry name" value="Phosphotransferase"/>
    <property type="match status" value="1"/>
</dbReference>
<dbReference type="AlphaFoldDB" id="A0A8J5YK09"/>
<accession>A0A8J5YK09</accession>
<dbReference type="SUPFAM" id="SSF53067">
    <property type="entry name" value="Actin-like ATPase domain"/>
    <property type="match status" value="2"/>
</dbReference>
<keyword evidence="5 9" id="KW-0547">Nucleotide-binding</keyword>
<dbReference type="UniPathway" id="UPA00242"/>
<comment type="similarity">
    <text evidence="3 9">Belongs to the hexokinase family.</text>
</comment>
<protein>
    <recommendedName>
        <fullName evidence="9">Phosphotransferase</fullName>
        <ecNumber evidence="9">2.7.1.-</ecNumber>
    </recommendedName>
</protein>
<proteinExistence type="inferred from homology"/>
<evidence type="ECO:0000256" key="7">
    <source>
        <dbReference type="ARBA" id="ARBA00022840"/>
    </source>
</evidence>
<evidence type="ECO:0000256" key="10">
    <source>
        <dbReference type="SAM" id="SignalP"/>
    </source>
</evidence>
<comment type="pathway">
    <text evidence="2">Carbohydrate metabolism; hexose metabolism.</text>
</comment>
<dbReference type="EC" id="2.7.1.-" evidence="9"/>
<evidence type="ECO:0000256" key="5">
    <source>
        <dbReference type="ARBA" id="ARBA00022741"/>
    </source>
</evidence>
<evidence type="ECO:0000256" key="2">
    <source>
        <dbReference type="ARBA" id="ARBA00005028"/>
    </source>
</evidence>
<feature type="chain" id="PRO_5035252707" description="Phosphotransferase" evidence="10">
    <location>
        <begin position="22"/>
        <end position="519"/>
    </location>
</feature>
<dbReference type="Gene3D" id="3.30.420.40">
    <property type="match status" value="1"/>
</dbReference>
<dbReference type="InterPro" id="IPR022672">
    <property type="entry name" value="Hexokinase_N"/>
</dbReference>
<dbReference type="GO" id="GO:0005829">
    <property type="term" value="C:cytosol"/>
    <property type="evidence" value="ECO:0007669"/>
    <property type="project" value="TreeGrafter"/>
</dbReference>
<dbReference type="PROSITE" id="PS51748">
    <property type="entry name" value="HEXOKINASE_2"/>
    <property type="match status" value="1"/>
</dbReference>
<dbReference type="UniPathway" id="UPA00109">
    <property type="reaction ID" value="UER00180"/>
</dbReference>
<dbReference type="Pfam" id="PF03727">
    <property type="entry name" value="Hexokinase_2"/>
    <property type="match status" value="1"/>
</dbReference>
<keyword evidence="8 9" id="KW-0324">Glycolysis</keyword>
<keyword evidence="14" id="KW-1185">Reference proteome</keyword>
<dbReference type="GO" id="GO:0004340">
    <property type="term" value="F:glucokinase activity"/>
    <property type="evidence" value="ECO:0007669"/>
    <property type="project" value="TreeGrafter"/>
</dbReference>
<evidence type="ECO:0000256" key="6">
    <source>
        <dbReference type="ARBA" id="ARBA00022777"/>
    </source>
</evidence>
<dbReference type="Proteomes" id="UP000701853">
    <property type="component" value="Chromosome 9"/>
</dbReference>
<dbReference type="EMBL" id="JAHUZN010000009">
    <property type="protein sequence ID" value="KAG8483372.1"/>
    <property type="molecule type" value="Genomic_DNA"/>
</dbReference>
<feature type="domain" description="Hexokinase N-terminal" evidence="11">
    <location>
        <begin position="224"/>
        <end position="263"/>
    </location>
</feature>
<dbReference type="PANTHER" id="PTHR19443">
    <property type="entry name" value="HEXOKINASE"/>
    <property type="match status" value="1"/>
</dbReference>
<dbReference type="GO" id="GO:0008865">
    <property type="term" value="F:fructokinase activity"/>
    <property type="evidence" value="ECO:0007669"/>
    <property type="project" value="TreeGrafter"/>
</dbReference>
<sequence length="519" mass="56483">MGKVTVCLAVVCGVAVGAAAAVVIHRKMKESGKWVKAMEIVKEFEESCRTPISKLKQVADAMTVEMHAGLASEGGSKLKMLITYVDSLPTGNEKGLFYALDLGGTNFRVLRVLLGGKDGGILKQQFKEVSIPPNKMTGSSAALFDYIAAELAKFVAQEEDDFKPTSGRPRELGFTFSFPVMQTSIASGTLLRWTKGFSIDETVSDNGSPFVFMLIMHSVDLFIGRVGQDVVAELTKALERQGLEMRVSALVNDTVGTLAGGKYANNDVVVSVILGTGSNAAYVERAQAIPKWHGLLPKSGEMVINMEWGNFRSSHLPLTEYDQALDAESLNPGEQIYEKVISGMYLGEIFRRVLCRMAEEAFFGDIVPPKLKEPFILGTPVMSAMHHDTSPDLKVAANNLKDILEISNTSLKMRKVIVQLCDIVATRGARLSAAGLLGILKKMGRDTIKEGEKQKTVIAMDGGLYEHYEEYRNSLENCLKELLGEEVCKTIKIEHSNDGSGIGAALLAASHSQYLEDES</sequence>
<evidence type="ECO:0000256" key="1">
    <source>
        <dbReference type="ARBA" id="ARBA00004888"/>
    </source>
</evidence>
<dbReference type="Gene3D" id="3.40.367.20">
    <property type="match status" value="1"/>
</dbReference>
<name>A0A8J5YK09_9ROSI</name>
<keyword evidence="6 9" id="KW-0418">Kinase</keyword>
<dbReference type="OrthoDB" id="419537at2759"/>
<evidence type="ECO:0000256" key="8">
    <source>
        <dbReference type="ARBA" id="ARBA00023152"/>
    </source>
</evidence>
<evidence type="ECO:0000313" key="14">
    <source>
        <dbReference type="Proteomes" id="UP000701853"/>
    </source>
</evidence>
<comment type="pathway">
    <text evidence="1">Carbohydrate degradation; glycolysis; D-glyceraldehyde 3-phosphate and glycerone phosphate from D-glucose: step 1/4.</text>
</comment>
<dbReference type="GO" id="GO:0006096">
    <property type="term" value="P:glycolytic process"/>
    <property type="evidence" value="ECO:0007669"/>
    <property type="project" value="UniProtKB-UniPathway"/>
</dbReference>
<dbReference type="Pfam" id="PF00349">
    <property type="entry name" value="Hexokinase_1"/>
    <property type="match status" value="2"/>
</dbReference>
<reference evidence="13 14" key="1">
    <citation type="journal article" date="2021" name="bioRxiv">
        <title>The Gossypium anomalum genome as a resource for cotton improvement and evolutionary analysis of hybrid incompatibility.</title>
        <authorList>
            <person name="Grover C.E."/>
            <person name="Yuan D."/>
            <person name="Arick M.A."/>
            <person name="Miller E.R."/>
            <person name="Hu G."/>
            <person name="Peterson D.G."/>
            <person name="Wendel J.F."/>
            <person name="Udall J.A."/>
        </authorList>
    </citation>
    <scope>NUCLEOTIDE SEQUENCE [LARGE SCALE GENOMIC DNA]</scope>
    <source>
        <strain evidence="13">JFW-Udall</strain>
        <tissue evidence="13">Leaf</tissue>
    </source>
</reference>
<dbReference type="GO" id="GO:0001678">
    <property type="term" value="P:intracellular glucose homeostasis"/>
    <property type="evidence" value="ECO:0007669"/>
    <property type="project" value="InterPro"/>
</dbReference>
<dbReference type="GO" id="GO:0006006">
    <property type="term" value="P:glucose metabolic process"/>
    <property type="evidence" value="ECO:0007669"/>
    <property type="project" value="TreeGrafter"/>
</dbReference>
<evidence type="ECO:0000313" key="13">
    <source>
        <dbReference type="EMBL" id="KAG8483372.1"/>
    </source>
</evidence>
<dbReference type="InterPro" id="IPR043129">
    <property type="entry name" value="ATPase_NBD"/>
</dbReference>
<dbReference type="InterPro" id="IPR022673">
    <property type="entry name" value="Hexokinase_C"/>
</dbReference>
<gene>
    <name evidence="13" type="ORF">CXB51_022330</name>
</gene>
<dbReference type="GO" id="GO:0005536">
    <property type="term" value="F:D-glucose binding"/>
    <property type="evidence" value="ECO:0007669"/>
    <property type="project" value="InterPro"/>
</dbReference>
<keyword evidence="10" id="KW-0732">Signal</keyword>
<dbReference type="PANTHER" id="PTHR19443:SF85">
    <property type="entry name" value="HEXOKINASE-1"/>
    <property type="match status" value="1"/>
</dbReference>
<evidence type="ECO:0000259" key="11">
    <source>
        <dbReference type="Pfam" id="PF00349"/>
    </source>
</evidence>
<keyword evidence="7 9" id="KW-0067">ATP-binding</keyword>
<dbReference type="CDD" id="cd24020">
    <property type="entry name" value="ASKHA_NBD_HK_plant"/>
    <property type="match status" value="1"/>
</dbReference>